<sequence length="111" mass="13305">MKSYNNSNIYHCEKYLEVEIIKLFDPNFGDKMMDYDFDWTKPLPEPEITHTLALSRTYSENEKSVMFTGLEILRQANQLNKYDQSETYKQKAIDLDIYMFEFEHVNKEGNK</sequence>
<evidence type="ECO:0000313" key="1">
    <source>
        <dbReference type="EMBL" id="KKM89787.1"/>
    </source>
</evidence>
<protein>
    <submittedName>
        <fullName evidence="1">Uncharacterized protein</fullName>
    </submittedName>
</protein>
<name>A0A0F9P8S6_9ZZZZ</name>
<reference evidence="1" key="1">
    <citation type="journal article" date="2015" name="Nature">
        <title>Complex archaea that bridge the gap between prokaryotes and eukaryotes.</title>
        <authorList>
            <person name="Spang A."/>
            <person name="Saw J.H."/>
            <person name="Jorgensen S.L."/>
            <person name="Zaremba-Niedzwiedzka K."/>
            <person name="Martijn J."/>
            <person name="Lind A.E."/>
            <person name="van Eijk R."/>
            <person name="Schleper C."/>
            <person name="Guy L."/>
            <person name="Ettema T.J."/>
        </authorList>
    </citation>
    <scope>NUCLEOTIDE SEQUENCE</scope>
</reference>
<comment type="caution">
    <text evidence="1">The sequence shown here is derived from an EMBL/GenBank/DDBJ whole genome shotgun (WGS) entry which is preliminary data.</text>
</comment>
<dbReference type="AlphaFoldDB" id="A0A0F9P8S6"/>
<organism evidence="1">
    <name type="scientific">marine sediment metagenome</name>
    <dbReference type="NCBI Taxonomy" id="412755"/>
    <lineage>
        <taxon>unclassified sequences</taxon>
        <taxon>metagenomes</taxon>
        <taxon>ecological metagenomes</taxon>
    </lineage>
</organism>
<accession>A0A0F9P8S6</accession>
<proteinExistence type="predicted"/>
<gene>
    <name evidence="1" type="ORF">LCGC14_1245100</name>
</gene>
<dbReference type="EMBL" id="LAZR01006765">
    <property type="protein sequence ID" value="KKM89787.1"/>
    <property type="molecule type" value="Genomic_DNA"/>
</dbReference>